<dbReference type="AlphaFoldDB" id="A0A5B0E4J3"/>
<feature type="transmembrane region" description="Helical" evidence="1">
    <location>
        <begin position="40"/>
        <end position="59"/>
    </location>
</feature>
<keyword evidence="1" id="KW-1133">Transmembrane helix</keyword>
<keyword evidence="1" id="KW-0812">Transmembrane</keyword>
<comment type="caution">
    <text evidence="2">The sequence shown here is derived from an EMBL/GenBank/DDBJ whole genome shotgun (WGS) entry which is preliminary data.</text>
</comment>
<protein>
    <submittedName>
        <fullName evidence="2">Uncharacterized protein</fullName>
    </submittedName>
</protein>
<keyword evidence="1" id="KW-0472">Membrane</keyword>
<evidence type="ECO:0000256" key="1">
    <source>
        <dbReference type="SAM" id="Phobius"/>
    </source>
</evidence>
<evidence type="ECO:0000313" key="2">
    <source>
        <dbReference type="EMBL" id="KAA0973095.1"/>
    </source>
</evidence>
<organism evidence="2 3">
    <name type="scientific">Paeniglutamicibacter gangotriensis</name>
    <dbReference type="NCBI Taxonomy" id="254787"/>
    <lineage>
        <taxon>Bacteria</taxon>
        <taxon>Bacillati</taxon>
        <taxon>Actinomycetota</taxon>
        <taxon>Actinomycetes</taxon>
        <taxon>Micrococcales</taxon>
        <taxon>Micrococcaceae</taxon>
        <taxon>Paeniglutamicibacter</taxon>
    </lineage>
</organism>
<proteinExistence type="predicted"/>
<reference evidence="2 3" key="1">
    <citation type="submission" date="2019-07" db="EMBL/GenBank/DDBJ databases">
        <title>Analysis of the biochemical properties, biological activity and biotechnological potential of siderophores and biosurfactants produced by Antarctic psychrotolerant bacteria.</title>
        <authorList>
            <person name="Styczynski M."/>
            <person name="Krucon T."/>
            <person name="Decewicz P."/>
            <person name="Dziewit L."/>
        </authorList>
    </citation>
    <scope>NUCLEOTIDE SEQUENCE [LARGE SCALE GENOMIC DNA]</scope>
    <source>
        <strain evidence="2 3">ANT_H27</strain>
    </source>
</reference>
<sequence>MRNKITDKVTTAVLTAVAFISVQMTPAKLKSEQGSNDTSNFGWVYIAVIVVGVAVAFFTGKAQEWMGKIDDMGWW</sequence>
<name>A0A5B0E4J3_9MICC</name>
<gene>
    <name evidence="2" type="ORF">FQ154_19780</name>
</gene>
<dbReference type="EMBL" id="VOBL01000037">
    <property type="protein sequence ID" value="KAA0973095.1"/>
    <property type="molecule type" value="Genomic_DNA"/>
</dbReference>
<evidence type="ECO:0000313" key="3">
    <source>
        <dbReference type="Proteomes" id="UP000323856"/>
    </source>
</evidence>
<dbReference type="RefSeq" id="WP_149621059.1">
    <property type="nucleotide sequence ID" value="NZ_VOBL01000037.1"/>
</dbReference>
<accession>A0A5B0E4J3</accession>
<dbReference type="Proteomes" id="UP000323856">
    <property type="component" value="Unassembled WGS sequence"/>
</dbReference>